<organism evidence="19 20">
    <name type="scientific">Crenichthys baileyi</name>
    <name type="common">White River springfish</name>
    <dbReference type="NCBI Taxonomy" id="28760"/>
    <lineage>
        <taxon>Eukaryota</taxon>
        <taxon>Metazoa</taxon>
        <taxon>Chordata</taxon>
        <taxon>Craniata</taxon>
        <taxon>Vertebrata</taxon>
        <taxon>Euteleostomi</taxon>
        <taxon>Actinopterygii</taxon>
        <taxon>Neopterygii</taxon>
        <taxon>Teleostei</taxon>
        <taxon>Neoteleostei</taxon>
        <taxon>Acanthomorphata</taxon>
        <taxon>Ovalentaria</taxon>
        <taxon>Atherinomorphae</taxon>
        <taxon>Cyprinodontiformes</taxon>
        <taxon>Goodeidae</taxon>
        <taxon>Crenichthys</taxon>
    </lineage>
</organism>
<dbReference type="GO" id="GO:0005886">
    <property type="term" value="C:plasma membrane"/>
    <property type="evidence" value="ECO:0007669"/>
    <property type="project" value="TreeGrafter"/>
</dbReference>
<evidence type="ECO:0000259" key="18">
    <source>
        <dbReference type="PROSITE" id="PS50042"/>
    </source>
</evidence>
<proteinExistence type="predicted"/>
<evidence type="ECO:0000256" key="15">
    <source>
        <dbReference type="ARBA" id="ARBA00036239"/>
    </source>
</evidence>
<dbReference type="Gene3D" id="2.60.120.10">
    <property type="entry name" value="Jelly Rolls"/>
    <property type="match status" value="1"/>
</dbReference>
<accession>A0AAV9S2B7</accession>
<feature type="region of interest" description="Disordered" evidence="16">
    <location>
        <begin position="641"/>
        <end position="672"/>
    </location>
</feature>
<dbReference type="FunFam" id="2.60.120.10:FF:000020">
    <property type="entry name" value="Cyclic nucleotide-gated channel beta 3"/>
    <property type="match status" value="1"/>
</dbReference>
<evidence type="ECO:0000256" key="6">
    <source>
        <dbReference type="ARBA" id="ARBA00022741"/>
    </source>
</evidence>
<evidence type="ECO:0000256" key="11">
    <source>
        <dbReference type="ARBA" id="ARBA00023286"/>
    </source>
</evidence>
<keyword evidence="11" id="KW-1071">Ligand-gated ion channel</keyword>
<keyword evidence="20" id="KW-1185">Reference proteome</keyword>
<dbReference type="InterPro" id="IPR018490">
    <property type="entry name" value="cNMP-bd_dom_sf"/>
</dbReference>
<dbReference type="PANTHER" id="PTHR45638">
    <property type="entry name" value="CYCLIC NUCLEOTIDE-GATED CATION CHANNEL SUBUNIT A"/>
    <property type="match status" value="1"/>
</dbReference>
<evidence type="ECO:0000256" key="7">
    <source>
        <dbReference type="ARBA" id="ARBA00022989"/>
    </source>
</evidence>
<keyword evidence="6" id="KW-0547">Nucleotide-binding</keyword>
<evidence type="ECO:0000256" key="3">
    <source>
        <dbReference type="ARBA" id="ARBA00022535"/>
    </source>
</evidence>
<dbReference type="GO" id="GO:0017071">
    <property type="term" value="C:intracellular cyclic nucleotide activated cation channel complex"/>
    <property type="evidence" value="ECO:0007669"/>
    <property type="project" value="TreeGrafter"/>
</dbReference>
<keyword evidence="8" id="KW-0142">cGMP-binding</keyword>
<dbReference type="EMBL" id="JAHHUM010000991">
    <property type="protein sequence ID" value="KAK5615213.1"/>
    <property type="molecule type" value="Genomic_DNA"/>
</dbReference>
<keyword evidence="13" id="KW-0844">Vision</keyword>
<comment type="catalytic activity">
    <reaction evidence="14">
        <text>K(+)(in) = K(+)(out)</text>
        <dbReference type="Rhea" id="RHEA:29463"/>
        <dbReference type="ChEBI" id="CHEBI:29103"/>
    </reaction>
</comment>
<gene>
    <name evidence="19" type="primary">CNGB1</name>
    <name evidence="19" type="ORF">CRENBAI_004381</name>
</gene>
<dbReference type="SUPFAM" id="SSF51206">
    <property type="entry name" value="cAMP-binding domain-like"/>
    <property type="match status" value="1"/>
</dbReference>
<dbReference type="PROSITE" id="PS50042">
    <property type="entry name" value="CNMP_BINDING_3"/>
    <property type="match status" value="1"/>
</dbReference>
<feature type="region of interest" description="Disordered" evidence="16">
    <location>
        <begin position="126"/>
        <end position="168"/>
    </location>
</feature>
<evidence type="ECO:0000256" key="16">
    <source>
        <dbReference type="SAM" id="MobiDB-lite"/>
    </source>
</evidence>
<reference evidence="19 20" key="1">
    <citation type="submission" date="2021-06" db="EMBL/GenBank/DDBJ databases">
        <authorList>
            <person name="Palmer J.M."/>
        </authorList>
    </citation>
    <scope>NUCLEOTIDE SEQUENCE [LARGE SCALE GENOMIC DNA]</scope>
    <source>
        <strain evidence="19 20">MEX-2019</strain>
        <tissue evidence="19">Muscle</tissue>
    </source>
</reference>
<evidence type="ECO:0000313" key="20">
    <source>
        <dbReference type="Proteomes" id="UP001311232"/>
    </source>
</evidence>
<dbReference type="GO" id="GO:0001750">
    <property type="term" value="C:photoreceptor outer segment"/>
    <property type="evidence" value="ECO:0007669"/>
    <property type="project" value="TreeGrafter"/>
</dbReference>
<dbReference type="InterPro" id="IPR018488">
    <property type="entry name" value="cNMP-bd_CS"/>
</dbReference>
<evidence type="ECO:0000256" key="10">
    <source>
        <dbReference type="ARBA" id="ARBA00023136"/>
    </source>
</evidence>
<name>A0AAV9S2B7_9TELE</name>
<dbReference type="InterPro" id="IPR014710">
    <property type="entry name" value="RmlC-like_jellyroll"/>
</dbReference>
<dbReference type="PANTHER" id="PTHR45638:SF16">
    <property type="entry name" value="CYCLIC NUCLEOTIDE-GATED CATION CHANNEL BETA-1"/>
    <property type="match status" value="1"/>
</dbReference>
<dbReference type="PROSITE" id="PS00889">
    <property type="entry name" value="CNMP_BINDING_2"/>
    <property type="match status" value="1"/>
</dbReference>
<dbReference type="Pfam" id="PF00027">
    <property type="entry name" value="cNMP_binding"/>
    <property type="match status" value="1"/>
</dbReference>
<dbReference type="GO" id="GO:0005223">
    <property type="term" value="F:intracellularly cGMP-activated cation channel activity"/>
    <property type="evidence" value="ECO:0007669"/>
    <property type="project" value="TreeGrafter"/>
</dbReference>
<comment type="subcellular location">
    <subcellularLocation>
        <location evidence="1">Membrane</location>
        <topology evidence="1">Multi-pass membrane protein</topology>
    </subcellularLocation>
</comment>
<feature type="transmembrane region" description="Helical" evidence="17">
    <location>
        <begin position="350"/>
        <end position="374"/>
    </location>
</feature>
<feature type="region of interest" description="Disordered" evidence="16">
    <location>
        <begin position="697"/>
        <end position="787"/>
    </location>
</feature>
<keyword evidence="9" id="KW-0406">Ion transport</keyword>
<evidence type="ECO:0000313" key="19">
    <source>
        <dbReference type="EMBL" id="KAK5615213.1"/>
    </source>
</evidence>
<dbReference type="InterPro" id="IPR000595">
    <property type="entry name" value="cNMP-bd_dom"/>
</dbReference>
<sequence>MLLSRGTSVATTTQVPESCRKTEAPVLRVDDADHRVLHRHNLNIPQIITTPEPESNTLMVPELRADLSAGEEDEELLKAGLKTWSSQGDLLAADDEIRPQSAASVASTVVQDRLNELVKLFKGRTERQKDRLVDPDESEEESPSASPSKAPPPPPPPPPPGEGKDDTTAPLAEDEELFQFELLGYPVKIPKLPPMPDWLRAVLEYRFPSSIDPFTDLIYIIWLFFVVAAWNWNVWLIPVRWAFPYQTPENIHLWLLADYTCDFIYIADILIFQPRLQFVRGGDIVCDKKDMREHYMTTERFKMDVVSLFPMEIFYYFTGVNSLLRFPRLLKYMVFFEFNDRMEAVMKKAYIYRVIRTSTYLLYSLHINACLFYWGSDYEGLGSTKWVYNGKGNAYIRCYYFAVKTLITIGGLPDPTTVFEICFQLINYFVGVFAFSIMIGQMRDVVGAATAGENYYRACMDNTVKYMNSYNIPREVQNRIKTWYDYTWKIQGMLDEQELLIQLPAKMRLDIAVDVNYSIVSKVALFQGCDRQMVFDMLTRLKSVVYLPGDFVCKKGEIGREMYIIKQGEVQVVGGPDLQTVFVTIRAGSVFGEISLLAGGGGNRRTANVKAHGFANLFILDKKDLAEILVHYPESQKLLRKKTKKMLTKDKKPEEKETRKEAAEVIPPRPDTPKLFKAALKATEQVGIEGTFAKLKKAYKPSEDQTEAPPTISPAPPPSPMHRRSPVPRTLAPDDKDESVAETADSSVIIRMTPRQEGEELLTVEVSADETKKGVEEEKKKEEQEKK</sequence>
<dbReference type="Proteomes" id="UP001311232">
    <property type="component" value="Unassembled WGS sequence"/>
</dbReference>
<dbReference type="Gene3D" id="1.10.287.70">
    <property type="match status" value="1"/>
</dbReference>
<dbReference type="FunFam" id="1.10.287.630:FF:000001">
    <property type="entry name" value="Cyclic nucleotide-gated channel alpha 3"/>
    <property type="match status" value="1"/>
</dbReference>
<keyword evidence="2" id="KW-0813">Transport</keyword>
<dbReference type="Gene3D" id="1.10.287.630">
    <property type="entry name" value="Helix hairpin bin"/>
    <property type="match status" value="1"/>
</dbReference>
<evidence type="ECO:0000256" key="14">
    <source>
        <dbReference type="ARBA" id="ARBA00034430"/>
    </source>
</evidence>
<dbReference type="FunFam" id="1.10.287.70:FF:000072">
    <property type="entry name" value="Cyclic nucleotide gated channel beta 3"/>
    <property type="match status" value="1"/>
</dbReference>
<evidence type="ECO:0000256" key="5">
    <source>
        <dbReference type="ARBA" id="ARBA00022692"/>
    </source>
</evidence>
<dbReference type="InterPro" id="IPR050866">
    <property type="entry name" value="CNG_cation_channel"/>
</dbReference>
<dbReference type="GO" id="GO:0007601">
    <property type="term" value="P:visual perception"/>
    <property type="evidence" value="ECO:0007669"/>
    <property type="project" value="UniProtKB-KW"/>
</dbReference>
<feature type="domain" description="Cyclic nucleotide-binding" evidence="18">
    <location>
        <begin position="525"/>
        <end position="629"/>
    </location>
</feature>
<dbReference type="CDD" id="cd00038">
    <property type="entry name" value="CAP_ED"/>
    <property type="match status" value="1"/>
</dbReference>
<dbReference type="GO" id="GO:0030553">
    <property type="term" value="F:cGMP binding"/>
    <property type="evidence" value="ECO:0007669"/>
    <property type="project" value="UniProtKB-KW"/>
</dbReference>
<keyword evidence="3" id="KW-0140">cGMP</keyword>
<keyword evidence="5 17" id="KW-0812">Transmembrane</keyword>
<feature type="transmembrane region" description="Helical" evidence="17">
    <location>
        <begin position="251"/>
        <end position="272"/>
    </location>
</feature>
<dbReference type="SUPFAM" id="SSF81324">
    <property type="entry name" value="Voltage-gated potassium channels"/>
    <property type="match status" value="1"/>
</dbReference>
<dbReference type="PROSITE" id="PS00888">
    <property type="entry name" value="CNMP_BINDING_1"/>
    <property type="match status" value="1"/>
</dbReference>
<evidence type="ECO:0000256" key="2">
    <source>
        <dbReference type="ARBA" id="ARBA00022448"/>
    </source>
</evidence>
<feature type="compositionally biased region" description="Pro residues" evidence="16">
    <location>
        <begin position="711"/>
        <end position="720"/>
    </location>
</feature>
<keyword evidence="4" id="KW-0716">Sensory transduction</keyword>
<feature type="compositionally biased region" description="Basic and acidic residues" evidence="16">
    <location>
        <begin position="769"/>
        <end position="787"/>
    </location>
</feature>
<feature type="compositionally biased region" description="Pro residues" evidence="16">
    <location>
        <begin position="149"/>
        <end position="161"/>
    </location>
</feature>
<evidence type="ECO:0000256" key="8">
    <source>
        <dbReference type="ARBA" id="ARBA00022992"/>
    </source>
</evidence>
<evidence type="ECO:0000256" key="17">
    <source>
        <dbReference type="SAM" id="Phobius"/>
    </source>
</evidence>
<evidence type="ECO:0000256" key="1">
    <source>
        <dbReference type="ARBA" id="ARBA00004141"/>
    </source>
</evidence>
<dbReference type="SMART" id="SM00100">
    <property type="entry name" value="cNMP"/>
    <property type="match status" value="1"/>
</dbReference>
<feature type="transmembrane region" description="Helical" evidence="17">
    <location>
        <begin position="425"/>
        <end position="442"/>
    </location>
</feature>
<evidence type="ECO:0000256" key="13">
    <source>
        <dbReference type="ARBA" id="ARBA00023305"/>
    </source>
</evidence>
<evidence type="ECO:0000256" key="4">
    <source>
        <dbReference type="ARBA" id="ARBA00022606"/>
    </source>
</evidence>
<feature type="transmembrane region" description="Helical" evidence="17">
    <location>
        <begin position="217"/>
        <end position="239"/>
    </location>
</feature>
<feature type="transmembrane region" description="Helical" evidence="17">
    <location>
        <begin position="313"/>
        <end position="330"/>
    </location>
</feature>
<protein>
    <submittedName>
        <fullName evidence="19">Cyclic nucleotide gated channel beta 1</fullName>
    </submittedName>
</protein>
<keyword evidence="10 17" id="KW-0472">Membrane</keyword>
<evidence type="ECO:0000256" key="12">
    <source>
        <dbReference type="ARBA" id="ARBA00023303"/>
    </source>
</evidence>
<keyword evidence="7 17" id="KW-1133">Transmembrane helix</keyword>
<comment type="catalytic activity">
    <reaction evidence="15">
        <text>Na(+)(in) = Na(+)(out)</text>
        <dbReference type="Rhea" id="RHEA:34963"/>
        <dbReference type="ChEBI" id="CHEBI:29101"/>
    </reaction>
</comment>
<comment type="caution">
    <text evidence="19">The sequence shown here is derived from an EMBL/GenBank/DDBJ whole genome shotgun (WGS) entry which is preliminary data.</text>
</comment>
<keyword evidence="12" id="KW-0407">Ion channel</keyword>
<dbReference type="AlphaFoldDB" id="A0AAV9S2B7"/>
<dbReference type="GO" id="GO:0005222">
    <property type="term" value="F:intracellularly cAMP-activated cation channel activity"/>
    <property type="evidence" value="ECO:0007669"/>
    <property type="project" value="TreeGrafter"/>
</dbReference>
<dbReference type="GO" id="GO:0044877">
    <property type="term" value="F:protein-containing complex binding"/>
    <property type="evidence" value="ECO:0007669"/>
    <property type="project" value="TreeGrafter"/>
</dbReference>
<evidence type="ECO:0000256" key="9">
    <source>
        <dbReference type="ARBA" id="ARBA00023065"/>
    </source>
</evidence>
<feature type="compositionally biased region" description="Basic and acidic residues" evidence="16">
    <location>
        <begin position="647"/>
        <end position="663"/>
    </location>
</feature>
<dbReference type="GO" id="GO:0001895">
    <property type="term" value="P:retina homeostasis"/>
    <property type="evidence" value="ECO:0007669"/>
    <property type="project" value="TreeGrafter"/>
</dbReference>